<sequence>MQLKQLIALLAIGLPLVSAAPAANMKHEAIHPNPKHGEEAEVIPFYEKRAEDSEAIPFYPKRAEDSEAIPFCPKRAEEEAETVSSYPYKS</sequence>
<accession>A0A2B7WRV4</accession>
<dbReference type="Proteomes" id="UP000224634">
    <property type="component" value="Unassembled WGS sequence"/>
</dbReference>
<evidence type="ECO:0000313" key="3">
    <source>
        <dbReference type="Proteomes" id="UP000224634"/>
    </source>
</evidence>
<evidence type="ECO:0000313" key="2">
    <source>
        <dbReference type="EMBL" id="PGG99374.1"/>
    </source>
</evidence>
<comment type="caution">
    <text evidence="2">The sequence shown here is derived from an EMBL/GenBank/DDBJ whole genome shotgun (WGS) entry which is preliminary data.</text>
</comment>
<keyword evidence="3" id="KW-1185">Reference proteome</keyword>
<organism evidence="2 3">
    <name type="scientific">Polytolypa hystricis (strain UAMH7299)</name>
    <dbReference type="NCBI Taxonomy" id="1447883"/>
    <lineage>
        <taxon>Eukaryota</taxon>
        <taxon>Fungi</taxon>
        <taxon>Dikarya</taxon>
        <taxon>Ascomycota</taxon>
        <taxon>Pezizomycotina</taxon>
        <taxon>Eurotiomycetes</taxon>
        <taxon>Eurotiomycetidae</taxon>
        <taxon>Onygenales</taxon>
        <taxon>Onygenales incertae sedis</taxon>
        <taxon>Polytolypa</taxon>
    </lineage>
</organism>
<dbReference type="STRING" id="1447883.A0A2B7WRV4"/>
<protein>
    <submittedName>
        <fullName evidence="2">Uncharacterized protein</fullName>
    </submittedName>
</protein>
<feature type="signal peptide" evidence="1">
    <location>
        <begin position="1"/>
        <end position="19"/>
    </location>
</feature>
<evidence type="ECO:0000256" key="1">
    <source>
        <dbReference type="SAM" id="SignalP"/>
    </source>
</evidence>
<proteinExistence type="predicted"/>
<dbReference type="AlphaFoldDB" id="A0A2B7WRV4"/>
<gene>
    <name evidence="2" type="ORF">AJ80_09370</name>
</gene>
<name>A0A2B7WRV4_POLH7</name>
<dbReference type="EMBL" id="PDNA01000272">
    <property type="protein sequence ID" value="PGG99374.1"/>
    <property type="molecule type" value="Genomic_DNA"/>
</dbReference>
<feature type="chain" id="PRO_5012180012" evidence="1">
    <location>
        <begin position="20"/>
        <end position="90"/>
    </location>
</feature>
<keyword evidence="1" id="KW-0732">Signal</keyword>
<dbReference type="OrthoDB" id="4455450at2759"/>
<reference evidence="2 3" key="1">
    <citation type="submission" date="2017-10" db="EMBL/GenBank/DDBJ databases">
        <title>Comparative genomics in systemic dimorphic fungi from Ajellomycetaceae.</title>
        <authorList>
            <person name="Munoz J.F."/>
            <person name="Mcewen J.G."/>
            <person name="Clay O.K."/>
            <person name="Cuomo C.A."/>
        </authorList>
    </citation>
    <scope>NUCLEOTIDE SEQUENCE [LARGE SCALE GENOMIC DNA]</scope>
    <source>
        <strain evidence="2 3">UAMH7299</strain>
    </source>
</reference>